<dbReference type="GO" id="GO:0009986">
    <property type="term" value="C:cell surface"/>
    <property type="evidence" value="ECO:0007669"/>
    <property type="project" value="UniProtKB-SubCell"/>
</dbReference>
<evidence type="ECO:0000259" key="14">
    <source>
        <dbReference type="Pfam" id="PF13018"/>
    </source>
</evidence>
<keyword evidence="6" id="KW-0812">Transmembrane</keyword>
<comment type="similarity">
    <text evidence="3">Belongs to the autotransporter-2 (AT-2) (TC 1.B.40) family.</text>
</comment>
<keyword evidence="5" id="KW-1134">Transmembrane beta strand</keyword>
<feature type="domain" description="Trimeric autotransporter adhesin YadA-like stalk" evidence="13">
    <location>
        <begin position="1702"/>
        <end position="1731"/>
    </location>
</feature>
<evidence type="ECO:0000256" key="7">
    <source>
        <dbReference type="ARBA" id="ARBA00022729"/>
    </source>
</evidence>
<keyword evidence="10" id="KW-0998">Cell outer membrane</keyword>
<dbReference type="Gene3D" id="6.10.250.2040">
    <property type="match status" value="2"/>
</dbReference>
<protein>
    <submittedName>
        <fullName evidence="15">Trimeric autotransporter adhesin</fullName>
    </submittedName>
</protein>
<feature type="domain" description="Trimeric autotransporter adhesin YadA-like stalk" evidence="13">
    <location>
        <begin position="2693"/>
        <end position="2737"/>
    </location>
</feature>
<evidence type="ECO:0000256" key="10">
    <source>
        <dbReference type="ARBA" id="ARBA00023237"/>
    </source>
</evidence>
<dbReference type="InterPro" id="IPR045584">
    <property type="entry name" value="Pilin-like"/>
</dbReference>
<proteinExistence type="inferred from homology"/>
<dbReference type="Pfam" id="PF05662">
    <property type="entry name" value="YadA_stalk"/>
    <property type="match status" value="10"/>
</dbReference>
<dbReference type="SUPFAM" id="SSF101967">
    <property type="entry name" value="Adhesin YadA, collagen-binding domain"/>
    <property type="match status" value="4"/>
</dbReference>
<feature type="domain" description="Trimeric autotransporter adhesin YadA-like stalk" evidence="13">
    <location>
        <begin position="379"/>
        <end position="418"/>
    </location>
</feature>
<evidence type="ECO:0000259" key="12">
    <source>
        <dbReference type="Pfam" id="PF05658"/>
    </source>
</evidence>
<name>A0A4R2N973_9PAST</name>
<feature type="domain" description="Trimeric autotransporter adhesin YadA-like C-terminal membrane anchor" evidence="11">
    <location>
        <begin position="2751"/>
        <end position="2810"/>
    </location>
</feature>
<dbReference type="Gene3D" id="3.90.1780.10">
    <property type="entry name" value="Trimeric adhesin"/>
    <property type="match status" value="10"/>
</dbReference>
<feature type="domain" description="Trimeric autotransporter adhesin YadA-like head" evidence="12">
    <location>
        <begin position="2527"/>
        <end position="2550"/>
    </location>
</feature>
<evidence type="ECO:0000256" key="1">
    <source>
        <dbReference type="ARBA" id="ARBA00004241"/>
    </source>
</evidence>
<feature type="domain" description="ESPR" evidence="14">
    <location>
        <begin position="1"/>
        <end position="39"/>
    </location>
</feature>
<evidence type="ECO:0000313" key="15">
    <source>
        <dbReference type="EMBL" id="TCP17539.1"/>
    </source>
</evidence>
<evidence type="ECO:0000256" key="9">
    <source>
        <dbReference type="ARBA" id="ARBA00023136"/>
    </source>
</evidence>
<accession>A0A4R2N973</accession>
<feature type="domain" description="Trimeric autotransporter adhesin YadA-like stalk" evidence="13">
    <location>
        <begin position="2070"/>
        <end position="2101"/>
    </location>
</feature>
<dbReference type="InterPro" id="IPR011049">
    <property type="entry name" value="Serralysin-like_metalloprot_C"/>
</dbReference>
<evidence type="ECO:0000259" key="11">
    <source>
        <dbReference type="Pfam" id="PF03895"/>
    </source>
</evidence>
<dbReference type="InterPro" id="IPR037174">
    <property type="entry name" value="Trimeric_adhesin"/>
</dbReference>
<evidence type="ECO:0000256" key="3">
    <source>
        <dbReference type="ARBA" id="ARBA00005848"/>
    </source>
</evidence>
<dbReference type="Pfam" id="PF13018">
    <property type="entry name" value="ESPR"/>
    <property type="match status" value="1"/>
</dbReference>
<feature type="domain" description="Trimeric autotransporter adhesin YadA-like stalk" evidence="13">
    <location>
        <begin position="639"/>
        <end position="662"/>
    </location>
</feature>
<feature type="domain" description="Trimeric autotransporter adhesin YadA-like stalk" evidence="13">
    <location>
        <begin position="1210"/>
        <end position="1249"/>
    </location>
</feature>
<reference evidence="15 16" key="1">
    <citation type="submission" date="2019-03" db="EMBL/GenBank/DDBJ databases">
        <title>Genomic Encyclopedia of Type Strains, Phase IV (KMG-IV): sequencing the most valuable type-strain genomes for metagenomic binning, comparative biology and taxonomic classification.</title>
        <authorList>
            <person name="Goeker M."/>
        </authorList>
    </citation>
    <scope>NUCLEOTIDE SEQUENCE [LARGE SCALE GENOMIC DNA]</scope>
    <source>
        <strain evidence="15 16">DSM 16380</strain>
    </source>
</reference>
<keyword evidence="8" id="KW-0653">Protein transport</keyword>
<dbReference type="InterPro" id="IPR024973">
    <property type="entry name" value="ESPR"/>
</dbReference>
<keyword evidence="4" id="KW-0813">Transport</keyword>
<evidence type="ECO:0000256" key="8">
    <source>
        <dbReference type="ARBA" id="ARBA00022927"/>
    </source>
</evidence>
<comment type="caution">
    <text evidence="15">The sequence shown here is derived from an EMBL/GenBank/DDBJ whole genome shotgun (WGS) entry which is preliminary data.</text>
</comment>
<organism evidence="15 16">
    <name type="scientific">Nicoletella semolina</name>
    <dbReference type="NCBI Taxonomy" id="271160"/>
    <lineage>
        <taxon>Bacteria</taxon>
        <taxon>Pseudomonadati</taxon>
        <taxon>Pseudomonadota</taxon>
        <taxon>Gammaproteobacteria</taxon>
        <taxon>Pasteurellales</taxon>
        <taxon>Pasteurellaceae</taxon>
        <taxon>Nicoletella</taxon>
    </lineage>
</organism>
<evidence type="ECO:0000259" key="13">
    <source>
        <dbReference type="Pfam" id="PF05662"/>
    </source>
</evidence>
<keyword evidence="7" id="KW-0732">Signal</keyword>
<feature type="domain" description="Trimeric autotransporter adhesin YadA-like stalk" evidence="13">
    <location>
        <begin position="236"/>
        <end position="269"/>
    </location>
</feature>
<keyword evidence="9" id="KW-0472">Membrane</keyword>
<evidence type="ECO:0000256" key="6">
    <source>
        <dbReference type="ARBA" id="ARBA00022692"/>
    </source>
</evidence>
<keyword evidence="16" id="KW-1185">Reference proteome</keyword>
<dbReference type="Proteomes" id="UP000295537">
    <property type="component" value="Unassembled WGS sequence"/>
</dbReference>
<dbReference type="InterPro" id="IPR008640">
    <property type="entry name" value="Adhesin_Head_dom"/>
</dbReference>
<gene>
    <name evidence="15" type="ORF">EV693_1051</name>
</gene>
<evidence type="ECO:0000256" key="4">
    <source>
        <dbReference type="ARBA" id="ARBA00022448"/>
    </source>
</evidence>
<dbReference type="InterPro" id="IPR005594">
    <property type="entry name" value="YadA_C"/>
</dbReference>
<dbReference type="Gene3D" id="1.20.5.170">
    <property type="match status" value="1"/>
</dbReference>
<dbReference type="SUPFAM" id="SSF101999">
    <property type="entry name" value="Trimeric adhesin"/>
    <property type="match status" value="2"/>
</dbReference>
<dbReference type="Pfam" id="PF05658">
    <property type="entry name" value="YadA_head"/>
    <property type="match status" value="1"/>
</dbReference>
<sequence length="2810" mass="292804">MNKIFKVIFNKSTQTWTVVSELAKSATKVKSQSLAAPVVSQTTDTPSHHLSNYGELTIISILVLSSLYTGMAWGGHNTPGNGGTGHTVAWGESSSANVGGAVALGHAAKVKALEGISIGYNTNLTSKYSIAIGSGASATGGDNYVSSTAIGYKAHGGAKEGVALGAYSKTDRFSLTSDNVSTNKINVQPNTRVNSVWGPQGVNHNDIKETVRETKGAVSVGDSTGTAPKSATFTRQIINVAAGSADSDAVNVAQLRAVAEYAKNLAKNVQGGYDITVKGDNGQGVQITSRNKTLNLNGKKDSNHQNIIVSKANSSSTLEFALNKELKGVTNIITQNLTSTAMATFNQGITLGNQGPKIIKGDNQDTIKIMGTDDQSEVKITNLKAGESDSDAVNFKQLKDNKVKVEANGLAKVSSTDNQIEGGKTYTITVEKATVPNDDDNDGKLNDNANDDNKVLSAKGVIDAINKAGFKLQNNGTGNGVINAGDTLNFENGTGTTVTVTTDNGGAKVKVNINTADITITDGKAQDPQAQNNSDKLTTVKAVAKAINDIGFKVKSEGNKINGADTVASQLIKNGEELVFKAGDNLEIGRQDKTFTIQTKRNVSFDSIQLGNDAPKITKGDDGSTIKLTSGNGNQDITLTGIKDGVKDSDAVNFGQLKKTLTVGANLKFGGDIGNDITRIHSQKLTVSGGEKIAGNLTENNIGVVSDGTDKLVVKLAKNIVMGTGSIKFTPDKAEQGQDVILKSTGLQIIPADAIVKKMTGNEIDLNKAIEINQDGINAGSKVIKNIASGTDDNHAATVGQLRASRTVIEKGTNIVSVDVQDNGDKKTYTINAKGAKVFARNGLEVQSTDGADNVTNYTVGLTKDIQDKIQKGVDFKNKVDTQGITFKGNDNGAGVTKKLGEMLNIVGAADNNNGNHQNITTAAVSNDFTLTLNSVLKGITSITGLMPNLTAHGATGNTKPQQLDETKAASVGDVLNAGWNLAHKDGNNESAKDFVKPYDTVVFENGNATTVSIVSSDNSQKNTIKVDVNTDNTTITIDANSGNRLKAVTGTINEGAANTNDEGKAVVNNGDANKLTTVQTVVEAINKVGFKVKSAGNKIQGRDMATSELVKRGDELIFEAGDNLEIGRQDKTFKVQTKRDVNFNSVEASQSISVSSNAGSKVNITGTSVVGLKFIFADAAGQNITNAPFIDGLNGSLRVGSGNANTPVKITNLAQGIENTDAVNVGQLKNSSWELKHEARQQDHDTAYDAAHKKDDVKKDDSITFKDGKGTRFKINDGQNTTELTENTVQLDIDVDDQTVWVNQEGKLQAASPQTRYQADGVWGATVTRENGQILKIQGGDTIIDRTAPALGTYKNITTQVKQTAPNVDQDTIEIVLNKDVKIDSVETKTVNAKEKVSVGENNSTTITGSSVVSPKITFVTGNNQADTPSITANGGDLKVSKGNNGEAAKITNVADGTADDHAANIAQLNKAKTKVVGAELAKVTKANINGDPTKGTTYTVTVEKATVPNATADGKLGNPADGEKVLTVSGVVEAINKAGFKLQNNGTGNDVINAGDTLNFENGTGTTVTVTTDNGGAKVKVDINKAGVTTINGIAQVDPANQTNGDRFVTVDTVVKALNDAGFKITADKEDSGMQTGTKEDKLIKAGEKITLKAGKNLTVKQSGADFTFSMQDQVEVDKVTVGSVSIEKTDGINAGQKAISNVKDGVKDSDVVNVKQLNAAKTEVKGMGLATVSKSQGDKGQDVYIVNVNAQGVVGTAQTSMMYTDGYGNKVYKHTDGKFYTQPNGGGDEVDPDQITATLNSPSKGGTNTPTTLNNAAGSLAQAVNIGDKIVGLNQRLGNRLATDFTRNQALPQQVQNIYNNVATVGDVLNAGWNLQGNGIAVDFVKSYDTVNFINGMGTSAVVINRDGKTSTVKVDVNMDDTTLTTEKFVEDGIEKTRLKANTGEIEKVTDNTKPDQSLSRGKVAAKVGDENKLAAVGTVVQAVNSVGFIVKANDQQDGQLIKSGDMLGLKAGKNVKIERNGGDFTISIDDMAFNNVQLDNDHTVPKLSSDGKGNVKVGDKDGNLVKITNVKDGENDSDAATVKQLKAVQVASTTKVAGDQGVTVTKRQNADSSTSYEVAAKTDNVTVGINEKGEIAAKTGNMVVTGGKATGNQTDGDKLATVNTVAEALNNAGFIVKANGKDGTLIELGDAIEFFGGDNIIISENGGKVTVEIKKEVAFDNVKVGDAMVSKDGINAGNKQITNVADGVADTDAVNMKQLKGAKTEVTASGLAMVTNITSLSGQNAYNVDVAKADKPIISATGNVSLTSPDDAGKVLTAGDVVETVSNSHFNINGKEANGTNVTSKVKAGNTVEFTNGQGTTAIVEVDQVGKIALKIDSPLAYINTNKADSSTPSDKVKLVGEKGSDNAVQLQNIASAVHSEVSILDVRHPTDAERNAIAKAIIQAEEDALLNAVNVGDLQAITNNVIGTDIIKTYDVKGGEKRGMTLTEAINNMNKEGIRFFHVNDGTNPATGSDKSNEDSSAAGKYATAVGFQSEANGKNAVAVGKTNVAEGNNSVSIGSDNQVLTKNSGALGSLNRVEVLDQGDELTGSYAVGNNNVINSSNTFVLGSGVKNTIENSVYLGNQTQVTAGNQEGTRHLSLAGKQGDTTTAGDKGVILRTTIGGITYGDFAGAKANGAVSVGSTGNERRIQNVAAGEISPTSTDAVNGSQLHSLGRAIAGLNTRINEVDNDANAGIASAMATGGLAQAYLPSKSMIAIGGSTYRGRQAYAIGISAISDGGDWILKGSINSNSRGHVGATMSAGFQW</sequence>
<dbReference type="Gene3D" id="2.150.10.10">
    <property type="entry name" value="Serralysin-like metalloprotease, C-terminal"/>
    <property type="match status" value="3"/>
</dbReference>
<dbReference type="RefSeq" id="WP_165904872.1">
    <property type="nucleotide sequence ID" value="NZ_LVXA01000001.1"/>
</dbReference>
<dbReference type="EMBL" id="SLXJ01000005">
    <property type="protein sequence ID" value="TCP17539.1"/>
    <property type="molecule type" value="Genomic_DNA"/>
</dbReference>
<dbReference type="CDD" id="cd12820">
    <property type="entry name" value="LbR_YadA-like"/>
    <property type="match status" value="1"/>
</dbReference>
<feature type="domain" description="Trimeric autotransporter adhesin YadA-like stalk" evidence="13">
    <location>
        <begin position="784"/>
        <end position="820"/>
    </location>
</feature>
<evidence type="ECO:0000313" key="16">
    <source>
        <dbReference type="Proteomes" id="UP000295537"/>
    </source>
</evidence>
<comment type="subcellular location">
    <subcellularLocation>
        <location evidence="2">Cell outer membrane</location>
    </subcellularLocation>
    <subcellularLocation>
        <location evidence="1">Cell surface</location>
    </subcellularLocation>
</comment>
<dbReference type="Pfam" id="PF03895">
    <property type="entry name" value="YadA_anchor"/>
    <property type="match status" value="1"/>
</dbReference>
<dbReference type="Gene3D" id="3.30.1300.30">
    <property type="entry name" value="GSPII I/J protein-like"/>
    <property type="match status" value="1"/>
</dbReference>
<dbReference type="GO" id="GO:0015031">
    <property type="term" value="P:protein transport"/>
    <property type="evidence" value="ECO:0007669"/>
    <property type="project" value="UniProtKB-KW"/>
</dbReference>
<evidence type="ECO:0000256" key="2">
    <source>
        <dbReference type="ARBA" id="ARBA00004442"/>
    </source>
</evidence>
<feature type="domain" description="Trimeric autotransporter adhesin YadA-like stalk" evidence="13">
    <location>
        <begin position="1451"/>
        <end position="1479"/>
    </location>
</feature>
<feature type="domain" description="Trimeric autotransporter adhesin YadA-like stalk" evidence="13">
    <location>
        <begin position="2244"/>
        <end position="2274"/>
    </location>
</feature>
<dbReference type="GO" id="GO:0009279">
    <property type="term" value="C:cell outer membrane"/>
    <property type="evidence" value="ECO:0007669"/>
    <property type="project" value="UniProtKB-SubCell"/>
</dbReference>
<dbReference type="InterPro" id="IPR008635">
    <property type="entry name" value="Coiled_stalk_dom"/>
</dbReference>
<evidence type="ECO:0000256" key="5">
    <source>
        <dbReference type="ARBA" id="ARBA00022452"/>
    </source>
</evidence>
<dbReference type="SUPFAM" id="SSF54523">
    <property type="entry name" value="Pili subunits"/>
    <property type="match status" value="1"/>
</dbReference>